<reference evidence="2" key="1">
    <citation type="submission" date="2020-01" db="EMBL/GenBank/DDBJ databases">
        <authorList>
            <person name="Mishra B."/>
        </authorList>
    </citation>
    <scope>NUCLEOTIDE SEQUENCE [LARGE SCALE GENOMIC DNA]</scope>
</reference>
<comment type="caution">
    <text evidence="2">The sequence shown here is derived from an EMBL/GenBank/DDBJ whole genome shotgun (WGS) entry which is preliminary data.</text>
</comment>
<keyword evidence="1" id="KW-0472">Membrane</keyword>
<gene>
    <name evidence="2" type="ORF">MERR_LOCUS6078</name>
</gene>
<protein>
    <submittedName>
        <fullName evidence="2">Uncharacterized protein</fullName>
    </submittedName>
</protein>
<evidence type="ECO:0000256" key="1">
    <source>
        <dbReference type="SAM" id="Phobius"/>
    </source>
</evidence>
<dbReference type="EMBL" id="CACVBM020000421">
    <property type="protein sequence ID" value="CAA7018843.1"/>
    <property type="molecule type" value="Genomic_DNA"/>
</dbReference>
<evidence type="ECO:0000313" key="3">
    <source>
        <dbReference type="Proteomes" id="UP000467841"/>
    </source>
</evidence>
<accession>A0A6D2HT26</accession>
<proteinExistence type="predicted"/>
<keyword evidence="3" id="KW-1185">Reference proteome</keyword>
<feature type="transmembrane region" description="Helical" evidence="1">
    <location>
        <begin position="23"/>
        <end position="43"/>
    </location>
</feature>
<keyword evidence="1" id="KW-1133">Transmembrane helix</keyword>
<dbReference type="Proteomes" id="UP000467841">
    <property type="component" value="Unassembled WGS sequence"/>
</dbReference>
<organism evidence="2 3">
    <name type="scientific">Microthlaspi erraticum</name>
    <dbReference type="NCBI Taxonomy" id="1685480"/>
    <lineage>
        <taxon>Eukaryota</taxon>
        <taxon>Viridiplantae</taxon>
        <taxon>Streptophyta</taxon>
        <taxon>Embryophyta</taxon>
        <taxon>Tracheophyta</taxon>
        <taxon>Spermatophyta</taxon>
        <taxon>Magnoliopsida</taxon>
        <taxon>eudicotyledons</taxon>
        <taxon>Gunneridae</taxon>
        <taxon>Pentapetalae</taxon>
        <taxon>rosids</taxon>
        <taxon>malvids</taxon>
        <taxon>Brassicales</taxon>
        <taxon>Brassicaceae</taxon>
        <taxon>Coluteocarpeae</taxon>
        <taxon>Microthlaspi</taxon>
    </lineage>
</organism>
<keyword evidence="1" id="KW-0812">Transmembrane</keyword>
<evidence type="ECO:0000313" key="2">
    <source>
        <dbReference type="EMBL" id="CAA7018843.1"/>
    </source>
</evidence>
<name>A0A6D2HT26_9BRAS</name>
<dbReference type="AlphaFoldDB" id="A0A6D2HT26"/>
<sequence>MYILINYNTIHFFIFLRLLNLSFWNITTISVRAIIIVIIYCMVIDISSLFDVKNVGIVSVHHDVSLPPETFYLRSEHPLFPGFPLESLMVFFSLFPPVIRSPARSVQPYLVLAILLVGDSLSLMDISIGSMNLLRTELSFSSSIVPEMFDSSSTLSHLSVSHLLALPDLPPKPPDPPVIPCAQSSSSMHVFAHLSPETLRSK</sequence>